<keyword evidence="2" id="KW-1185">Reference proteome</keyword>
<comment type="caution">
    <text evidence="1">The sequence shown here is derived from an EMBL/GenBank/DDBJ whole genome shotgun (WGS) entry which is preliminary data.</text>
</comment>
<dbReference type="RefSeq" id="XP_041186416.1">
    <property type="nucleotide sequence ID" value="XM_041337226.1"/>
</dbReference>
<evidence type="ECO:0000313" key="2">
    <source>
        <dbReference type="Proteomes" id="UP000807769"/>
    </source>
</evidence>
<sequence>SASIRQGPATLSNISTPTICCSLDVNALNYCRFFLLGASKQEGLLAVPNLVESALVGIPSSV</sequence>
<dbReference type="GeneID" id="64631242"/>
<feature type="non-terminal residue" evidence="1">
    <location>
        <position position="1"/>
    </location>
</feature>
<organism evidence="1 2">
    <name type="scientific">Suillus subaureus</name>
    <dbReference type="NCBI Taxonomy" id="48587"/>
    <lineage>
        <taxon>Eukaryota</taxon>
        <taxon>Fungi</taxon>
        <taxon>Dikarya</taxon>
        <taxon>Basidiomycota</taxon>
        <taxon>Agaricomycotina</taxon>
        <taxon>Agaricomycetes</taxon>
        <taxon>Agaricomycetidae</taxon>
        <taxon>Boletales</taxon>
        <taxon>Suillineae</taxon>
        <taxon>Suillaceae</taxon>
        <taxon>Suillus</taxon>
    </lineage>
</organism>
<dbReference type="AlphaFoldDB" id="A0A9P7DTY0"/>
<dbReference type="Proteomes" id="UP000807769">
    <property type="component" value="Unassembled WGS sequence"/>
</dbReference>
<accession>A0A9P7DTY0</accession>
<name>A0A9P7DTY0_9AGAM</name>
<gene>
    <name evidence="1" type="ORF">BJ212DRAFT_1396927</name>
</gene>
<protein>
    <submittedName>
        <fullName evidence="1">Uncharacterized protein</fullName>
    </submittedName>
</protein>
<proteinExistence type="predicted"/>
<reference evidence="1" key="1">
    <citation type="journal article" date="2020" name="New Phytol.">
        <title>Comparative genomics reveals dynamic genome evolution in host specialist ectomycorrhizal fungi.</title>
        <authorList>
            <person name="Lofgren L.A."/>
            <person name="Nguyen N.H."/>
            <person name="Vilgalys R."/>
            <person name="Ruytinx J."/>
            <person name="Liao H.L."/>
            <person name="Branco S."/>
            <person name="Kuo A."/>
            <person name="LaButti K."/>
            <person name="Lipzen A."/>
            <person name="Andreopoulos W."/>
            <person name="Pangilinan J."/>
            <person name="Riley R."/>
            <person name="Hundley H."/>
            <person name="Na H."/>
            <person name="Barry K."/>
            <person name="Grigoriev I.V."/>
            <person name="Stajich J.E."/>
            <person name="Kennedy P.G."/>
        </authorList>
    </citation>
    <scope>NUCLEOTIDE SEQUENCE</scope>
    <source>
        <strain evidence="1">MN1</strain>
    </source>
</reference>
<evidence type="ECO:0000313" key="1">
    <source>
        <dbReference type="EMBL" id="KAG1803077.1"/>
    </source>
</evidence>
<dbReference type="OrthoDB" id="7668193at2759"/>
<dbReference type="EMBL" id="JABBWG010000072">
    <property type="protein sequence ID" value="KAG1803077.1"/>
    <property type="molecule type" value="Genomic_DNA"/>
</dbReference>